<evidence type="ECO:0000256" key="1">
    <source>
        <dbReference type="SAM" id="SignalP"/>
    </source>
</evidence>
<reference evidence="3 4" key="1">
    <citation type="submission" date="2019-08" db="EMBL/GenBank/DDBJ databases">
        <title>Deep-cultivation of Planctomycetes and their phenomic and genomic characterization uncovers novel biology.</title>
        <authorList>
            <person name="Wiegand S."/>
            <person name="Jogler M."/>
            <person name="Boedeker C."/>
            <person name="Pinto D."/>
            <person name="Vollmers J."/>
            <person name="Rivas-Marin E."/>
            <person name="Kohn T."/>
            <person name="Peeters S.H."/>
            <person name="Heuer A."/>
            <person name="Rast P."/>
            <person name="Oberbeckmann S."/>
            <person name="Bunk B."/>
            <person name="Jeske O."/>
            <person name="Meyerdierks A."/>
            <person name="Storesund J.E."/>
            <person name="Kallscheuer N."/>
            <person name="Luecker S."/>
            <person name="Lage O.M."/>
            <person name="Pohl T."/>
            <person name="Merkel B.J."/>
            <person name="Hornburger P."/>
            <person name="Mueller R.-W."/>
            <person name="Bruemmer F."/>
            <person name="Labrenz M."/>
            <person name="Spormann A.M."/>
            <person name="Op Den Camp H."/>
            <person name="Overmann J."/>
            <person name="Amann R."/>
            <person name="Jetten M.S.M."/>
            <person name="Mascher T."/>
            <person name="Medema M.H."/>
            <person name="Devos D.P."/>
            <person name="Kaster A.-K."/>
            <person name="Ovreas L."/>
            <person name="Rohde M."/>
            <person name="Galperin M.Y."/>
            <person name="Jogler C."/>
        </authorList>
    </citation>
    <scope>NUCLEOTIDE SEQUENCE [LARGE SCALE GENOMIC DNA]</scope>
    <source>
        <strain evidence="3 4">LF1</strain>
    </source>
</reference>
<organism evidence="3 4">
    <name type="scientific">Rubripirellula obstinata</name>
    <dbReference type="NCBI Taxonomy" id="406547"/>
    <lineage>
        <taxon>Bacteria</taxon>
        <taxon>Pseudomonadati</taxon>
        <taxon>Planctomycetota</taxon>
        <taxon>Planctomycetia</taxon>
        <taxon>Pirellulales</taxon>
        <taxon>Pirellulaceae</taxon>
        <taxon>Rubripirellula</taxon>
    </lineage>
</organism>
<feature type="domain" description="Ice-binding protein C-terminal" evidence="2">
    <location>
        <begin position="232"/>
        <end position="255"/>
    </location>
</feature>
<dbReference type="Pfam" id="PF07589">
    <property type="entry name" value="PEP-CTERM"/>
    <property type="match status" value="1"/>
</dbReference>
<evidence type="ECO:0000313" key="4">
    <source>
        <dbReference type="Proteomes" id="UP000322699"/>
    </source>
</evidence>
<keyword evidence="1" id="KW-0732">Signal</keyword>
<accession>A0A5B1CNH5</accession>
<dbReference type="Proteomes" id="UP000322699">
    <property type="component" value="Unassembled WGS sequence"/>
</dbReference>
<comment type="caution">
    <text evidence="3">The sequence shown here is derived from an EMBL/GenBank/DDBJ whole genome shotgun (WGS) entry which is preliminary data.</text>
</comment>
<dbReference type="RefSeq" id="WP_084422267.1">
    <property type="nucleotide sequence ID" value="NZ_LWSK01000003.1"/>
</dbReference>
<feature type="signal peptide" evidence="1">
    <location>
        <begin position="1"/>
        <end position="28"/>
    </location>
</feature>
<dbReference type="InterPro" id="IPR013424">
    <property type="entry name" value="Ice-binding_C"/>
</dbReference>
<name>A0A5B1CNH5_9BACT</name>
<proteinExistence type="predicted"/>
<dbReference type="NCBIfam" id="TIGR02595">
    <property type="entry name" value="PEP_CTERM"/>
    <property type="match status" value="1"/>
</dbReference>
<sequence length="256" mass="26174" precursor="true">MVRSFSKLSLILASVTLLSVAIGSSANAAMVTLYDSDFTTADGFTEGADINGIDGWTAQVQLDSFNVGSNGEVQFANFVRGYNAATAFAVGDTIEITASVKSIGGNNPGFDANIFSLGLTSGTDLGTLGNEAGVLLGGQGSNFRLATQSNAGRTDAGTIDTAFHDLTTSITKSATANQFDVTGSFNGVSLTPFTVTNAGLYSASTVNTVIFSQGQTNVGGIALDSLNVTVTAIPEPSSMALVGLGGIGMLVRRRRR</sequence>
<gene>
    <name evidence="3" type="ORF">LF1_36740</name>
</gene>
<protein>
    <submittedName>
        <fullName evidence="3">PEP-CTERM motif protein</fullName>
    </submittedName>
</protein>
<evidence type="ECO:0000259" key="2">
    <source>
        <dbReference type="Pfam" id="PF07589"/>
    </source>
</evidence>
<dbReference type="EMBL" id="VRLW01000001">
    <property type="protein sequence ID" value="KAA1261130.1"/>
    <property type="molecule type" value="Genomic_DNA"/>
</dbReference>
<keyword evidence="4" id="KW-1185">Reference proteome</keyword>
<evidence type="ECO:0000313" key="3">
    <source>
        <dbReference type="EMBL" id="KAA1261130.1"/>
    </source>
</evidence>
<feature type="chain" id="PRO_5022914505" evidence="1">
    <location>
        <begin position="29"/>
        <end position="256"/>
    </location>
</feature>
<dbReference type="AlphaFoldDB" id="A0A5B1CNH5"/>